<keyword evidence="3" id="KW-0547">Nucleotide-binding</keyword>
<dbReference type="SUPFAM" id="SSF48097">
    <property type="entry name" value="Regulator of G-protein signaling, RGS"/>
    <property type="match status" value="1"/>
</dbReference>
<dbReference type="GO" id="GO:0004674">
    <property type="term" value="F:protein serine/threonine kinase activity"/>
    <property type="evidence" value="ECO:0007669"/>
    <property type="project" value="UniProtKB-KW"/>
</dbReference>
<dbReference type="EMBL" id="HBUE01254442">
    <property type="protein sequence ID" value="CAG6555682.1"/>
    <property type="molecule type" value="Transcribed_RNA"/>
</dbReference>
<name>A0A8D8N864_CULPI</name>
<dbReference type="Pfam" id="PF00615">
    <property type="entry name" value="RGS"/>
    <property type="match status" value="1"/>
</dbReference>
<evidence type="ECO:0000256" key="2">
    <source>
        <dbReference type="ARBA" id="ARBA00022679"/>
    </source>
</evidence>
<evidence type="ECO:0000256" key="4">
    <source>
        <dbReference type="ARBA" id="ARBA00022777"/>
    </source>
</evidence>
<keyword evidence="2" id="KW-0808">Transferase</keyword>
<dbReference type="PROSITE" id="PS50132">
    <property type="entry name" value="RGS"/>
    <property type="match status" value="1"/>
</dbReference>
<organism evidence="8">
    <name type="scientific">Culex pipiens</name>
    <name type="common">House mosquito</name>
    <dbReference type="NCBI Taxonomy" id="7175"/>
    <lineage>
        <taxon>Eukaryota</taxon>
        <taxon>Metazoa</taxon>
        <taxon>Ecdysozoa</taxon>
        <taxon>Arthropoda</taxon>
        <taxon>Hexapoda</taxon>
        <taxon>Insecta</taxon>
        <taxon>Pterygota</taxon>
        <taxon>Neoptera</taxon>
        <taxon>Endopterygota</taxon>
        <taxon>Diptera</taxon>
        <taxon>Nematocera</taxon>
        <taxon>Culicoidea</taxon>
        <taxon>Culicidae</taxon>
        <taxon>Culicinae</taxon>
        <taxon>Culicini</taxon>
        <taxon>Culex</taxon>
        <taxon>Culex</taxon>
    </lineage>
</organism>
<feature type="compositionally biased region" description="Basic and acidic residues" evidence="6">
    <location>
        <begin position="146"/>
        <end position="159"/>
    </location>
</feature>
<feature type="region of interest" description="Disordered" evidence="6">
    <location>
        <begin position="119"/>
        <end position="201"/>
    </location>
</feature>
<dbReference type="GO" id="GO:0009966">
    <property type="term" value="P:regulation of signal transduction"/>
    <property type="evidence" value="ECO:0007669"/>
    <property type="project" value="TreeGrafter"/>
</dbReference>
<sequence>MELENIVANTVYLKAREGGSDSNKGKSKKWRKILQFPHISQCIDLKSKIDVSYDYVVDQQPIGRELFHQFCKVKRPQYFRYITFLDDIARYEIASDENRGDLVYDLAKRYLGLCTTEGQATEDSGGGGGDGDDGKCDDDSGIGADTKTKLSNHDDHHEQQQSQGCQGKDKDKTVKNNGSSAGANQNATGKVSNSATAIRNPDDDDFVLDVLNDDIVAQVRSKLLGSSKELFEASVQAVRTFLEGEPFREFEASMYFHR</sequence>
<reference evidence="8" key="1">
    <citation type="submission" date="2021-05" db="EMBL/GenBank/DDBJ databases">
        <authorList>
            <person name="Alioto T."/>
            <person name="Alioto T."/>
            <person name="Gomez Garrido J."/>
        </authorList>
    </citation>
    <scope>NUCLEOTIDE SEQUENCE</scope>
</reference>
<dbReference type="GO" id="GO:0005737">
    <property type="term" value="C:cytoplasm"/>
    <property type="evidence" value="ECO:0007669"/>
    <property type="project" value="TreeGrafter"/>
</dbReference>
<evidence type="ECO:0000259" key="7">
    <source>
        <dbReference type="PROSITE" id="PS50132"/>
    </source>
</evidence>
<keyword evidence="5" id="KW-0067">ATP-binding</keyword>
<dbReference type="PANTHER" id="PTHR24355">
    <property type="entry name" value="G PROTEIN-COUPLED RECEPTOR KINASE/RIBOSOMAL PROTEIN S6 KINASE"/>
    <property type="match status" value="1"/>
</dbReference>
<dbReference type="FunFam" id="1.10.167.10:FF:000009">
    <property type="entry name" value="G protein-coupled receptor kinase"/>
    <property type="match status" value="1"/>
</dbReference>
<accession>A0A8D8N864</accession>
<feature type="compositionally biased region" description="Low complexity" evidence="6">
    <location>
        <begin position="176"/>
        <end position="187"/>
    </location>
</feature>
<dbReference type="Gene3D" id="1.10.167.10">
    <property type="entry name" value="Regulator of G-protein Signalling 4, domain 2"/>
    <property type="match status" value="2"/>
</dbReference>
<evidence type="ECO:0000313" key="8">
    <source>
        <dbReference type="EMBL" id="CAG6555682.1"/>
    </source>
</evidence>
<dbReference type="PANTHER" id="PTHR24355:SF28">
    <property type="entry name" value="G PROTEIN-COUPLED RECEPTOR KINASE 2"/>
    <property type="match status" value="1"/>
</dbReference>
<dbReference type="SMART" id="SM00315">
    <property type="entry name" value="RGS"/>
    <property type="match status" value="1"/>
</dbReference>
<dbReference type="AlphaFoldDB" id="A0A8D8N864"/>
<evidence type="ECO:0000256" key="1">
    <source>
        <dbReference type="ARBA" id="ARBA00022527"/>
    </source>
</evidence>
<keyword evidence="4 8" id="KW-0418">Kinase</keyword>
<dbReference type="InterPro" id="IPR036305">
    <property type="entry name" value="RGS_sf"/>
</dbReference>
<evidence type="ECO:0000256" key="5">
    <source>
        <dbReference type="ARBA" id="ARBA00022840"/>
    </source>
</evidence>
<dbReference type="EMBL" id="HBUE01149474">
    <property type="protein sequence ID" value="CAG6504406.1"/>
    <property type="molecule type" value="Transcribed_RNA"/>
</dbReference>
<dbReference type="InterPro" id="IPR016137">
    <property type="entry name" value="RGS"/>
</dbReference>
<evidence type="ECO:0000256" key="6">
    <source>
        <dbReference type="SAM" id="MobiDB-lite"/>
    </source>
</evidence>
<protein>
    <submittedName>
        <fullName evidence="8">G protein-coupled receptor kinase 2</fullName>
    </submittedName>
</protein>
<feature type="domain" description="RGS" evidence="7">
    <location>
        <begin position="59"/>
        <end position="258"/>
    </location>
</feature>
<dbReference type="InterPro" id="IPR044926">
    <property type="entry name" value="RGS_subdomain_2"/>
</dbReference>
<keyword evidence="8" id="KW-0675">Receptor</keyword>
<evidence type="ECO:0000256" key="3">
    <source>
        <dbReference type="ARBA" id="ARBA00022741"/>
    </source>
</evidence>
<proteinExistence type="predicted"/>
<feature type="compositionally biased region" description="Polar residues" evidence="6">
    <location>
        <begin position="188"/>
        <end position="197"/>
    </location>
</feature>
<keyword evidence="1" id="KW-0723">Serine/threonine-protein kinase</keyword>
<dbReference type="GO" id="GO:0005524">
    <property type="term" value="F:ATP binding"/>
    <property type="evidence" value="ECO:0007669"/>
    <property type="project" value="UniProtKB-KW"/>
</dbReference>